<protein>
    <submittedName>
        <fullName evidence="2">Uncharacterized protein</fullName>
    </submittedName>
</protein>
<dbReference type="SUPFAM" id="SSF69322">
    <property type="entry name" value="Tricorn protease domain 2"/>
    <property type="match status" value="1"/>
</dbReference>
<accession>A0A3P7I5W8</accession>
<gene>
    <name evidence="2" type="ORF">SVUK_LOCUS3208</name>
</gene>
<keyword evidence="1" id="KW-1133">Transmembrane helix</keyword>
<evidence type="ECO:0000256" key="1">
    <source>
        <dbReference type="SAM" id="Phobius"/>
    </source>
</evidence>
<dbReference type="Proteomes" id="UP000270094">
    <property type="component" value="Unassembled WGS sequence"/>
</dbReference>
<dbReference type="EMBL" id="UYYB01008080">
    <property type="protein sequence ID" value="VDM68210.1"/>
    <property type="molecule type" value="Genomic_DNA"/>
</dbReference>
<name>A0A3P7I5W8_STRVU</name>
<keyword evidence="3" id="KW-1185">Reference proteome</keyword>
<sequence>MWYGMHIQDLQEKREVGNGLLYLSLLFEILHSHRRLTFQLIQLHNYKYVGNLRLSIVIILIYFYVRLALVYRSRVAVSRVITYQLPLRVVPSRIELTSQLQLSNDKVAICWKGEPSVVQFKVSLATLDGNSLFTDTTDKRCYLLQSLSKENCCRVTIMDVTAEEQGYSTSVKLDLMQPIASPSDEESQATTRLIFSTGSKLLQLRNVDDYIVSEEPLSIPFEVPEGESITSLEAISSSSLVVGSSRGSVWLLSLEYNDTTVSTTPNAIRQADEEGHAVTQIEYDFMQNAIYVVLSDKGIARCTLKTPTCSFVTNADSLNPTRSIAVDSVNGFLYLLGADHQVYRTELFPFEVVENYKLSNVVPFPGTVLAIYSNLLYAEDKLLTLPFRYSSDIGY</sequence>
<dbReference type="OrthoDB" id="5837903at2759"/>
<keyword evidence="1" id="KW-0812">Transmembrane</keyword>
<dbReference type="AlphaFoldDB" id="A0A3P7I5W8"/>
<reference evidence="2 3" key="1">
    <citation type="submission" date="2018-11" db="EMBL/GenBank/DDBJ databases">
        <authorList>
            <consortium name="Pathogen Informatics"/>
        </authorList>
    </citation>
    <scope>NUCLEOTIDE SEQUENCE [LARGE SCALE GENOMIC DNA]</scope>
</reference>
<keyword evidence="1" id="KW-0472">Membrane</keyword>
<organism evidence="2 3">
    <name type="scientific">Strongylus vulgaris</name>
    <name type="common">Blood worm</name>
    <dbReference type="NCBI Taxonomy" id="40348"/>
    <lineage>
        <taxon>Eukaryota</taxon>
        <taxon>Metazoa</taxon>
        <taxon>Ecdysozoa</taxon>
        <taxon>Nematoda</taxon>
        <taxon>Chromadorea</taxon>
        <taxon>Rhabditida</taxon>
        <taxon>Rhabditina</taxon>
        <taxon>Rhabditomorpha</taxon>
        <taxon>Strongyloidea</taxon>
        <taxon>Strongylidae</taxon>
        <taxon>Strongylus</taxon>
    </lineage>
</organism>
<evidence type="ECO:0000313" key="3">
    <source>
        <dbReference type="Proteomes" id="UP000270094"/>
    </source>
</evidence>
<feature type="transmembrane region" description="Helical" evidence="1">
    <location>
        <begin position="52"/>
        <end position="71"/>
    </location>
</feature>
<evidence type="ECO:0000313" key="2">
    <source>
        <dbReference type="EMBL" id="VDM68210.1"/>
    </source>
</evidence>
<proteinExistence type="predicted"/>